<comment type="caution">
    <text evidence="9">The sequence shown here is derived from an EMBL/GenBank/DDBJ whole genome shotgun (WGS) entry which is preliminary data.</text>
</comment>
<evidence type="ECO:0000256" key="6">
    <source>
        <dbReference type="ARBA" id="ARBA00023125"/>
    </source>
</evidence>
<evidence type="ECO:0000256" key="8">
    <source>
        <dbReference type="RuleBase" id="RU364100"/>
    </source>
</evidence>
<comment type="similarity">
    <text evidence="1 8">Belongs to the SOS response-associated peptidase family.</text>
</comment>
<protein>
    <recommendedName>
        <fullName evidence="8">Abasic site processing protein</fullName>
        <ecNumber evidence="8">3.4.-.-</ecNumber>
    </recommendedName>
</protein>
<reference evidence="9" key="1">
    <citation type="submission" date="2021-03" db="EMBL/GenBank/DDBJ databases">
        <title>Antimicrobial resistance genes in bacteria isolated from Japanese honey, and their potential for conferring macrolide and lincosamide resistance in the American foulbrood pathogen Paenibacillus larvae.</title>
        <authorList>
            <person name="Okamoto M."/>
            <person name="Kumagai M."/>
            <person name="Kanamori H."/>
            <person name="Takamatsu D."/>
        </authorList>
    </citation>
    <scope>NUCLEOTIDE SEQUENCE</scope>
    <source>
        <strain evidence="9">J2TS6</strain>
    </source>
</reference>
<evidence type="ECO:0000256" key="5">
    <source>
        <dbReference type="ARBA" id="ARBA00023124"/>
    </source>
</evidence>
<name>A0A919XEG4_9BACL</name>
<organism evidence="9 10">
    <name type="scientific">Paenibacillus albilobatus</name>
    <dbReference type="NCBI Taxonomy" id="2716884"/>
    <lineage>
        <taxon>Bacteria</taxon>
        <taxon>Bacillati</taxon>
        <taxon>Bacillota</taxon>
        <taxon>Bacilli</taxon>
        <taxon>Bacillales</taxon>
        <taxon>Paenibacillaceae</taxon>
        <taxon>Paenibacillus</taxon>
    </lineage>
</organism>
<evidence type="ECO:0000313" key="9">
    <source>
        <dbReference type="EMBL" id="GIO31232.1"/>
    </source>
</evidence>
<evidence type="ECO:0000256" key="1">
    <source>
        <dbReference type="ARBA" id="ARBA00008136"/>
    </source>
</evidence>
<accession>A0A919XEG4</accession>
<dbReference type="GO" id="GO:0003697">
    <property type="term" value="F:single-stranded DNA binding"/>
    <property type="evidence" value="ECO:0007669"/>
    <property type="project" value="InterPro"/>
</dbReference>
<dbReference type="EC" id="3.4.-.-" evidence="8"/>
<keyword evidence="4 8" id="KW-0378">Hydrolase</keyword>
<dbReference type="PANTHER" id="PTHR13604:SF0">
    <property type="entry name" value="ABASIC SITE PROCESSING PROTEIN HMCES"/>
    <property type="match status" value="1"/>
</dbReference>
<proteinExistence type="inferred from homology"/>
<dbReference type="Pfam" id="PF02586">
    <property type="entry name" value="SRAP"/>
    <property type="match status" value="1"/>
</dbReference>
<evidence type="ECO:0000313" key="10">
    <source>
        <dbReference type="Proteomes" id="UP000679779"/>
    </source>
</evidence>
<dbReference type="AlphaFoldDB" id="A0A919XEG4"/>
<keyword evidence="6" id="KW-0238">DNA-binding</keyword>
<dbReference type="PANTHER" id="PTHR13604">
    <property type="entry name" value="DC12-RELATED"/>
    <property type="match status" value="1"/>
</dbReference>
<dbReference type="Gene3D" id="3.90.1680.10">
    <property type="entry name" value="SOS response associated peptidase-like"/>
    <property type="match status" value="1"/>
</dbReference>
<evidence type="ECO:0000256" key="4">
    <source>
        <dbReference type="ARBA" id="ARBA00022801"/>
    </source>
</evidence>
<dbReference type="EMBL" id="BORQ01000002">
    <property type="protein sequence ID" value="GIO31232.1"/>
    <property type="molecule type" value="Genomic_DNA"/>
</dbReference>
<dbReference type="InterPro" id="IPR036590">
    <property type="entry name" value="SRAP-like"/>
</dbReference>
<dbReference type="InterPro" id="IPR003738">
    <property type="entry name" value="SRAP"/>
</dbReference>
<keyword evidence="5" id="KW-0190">Covalent protein-DNA linkage</keyword>
<evidence type="ECO:0000256" key="2">
    <source>
        <dbReference type="ARBA" id="ARBA00022670"/>
    </source>
</evidence>
<keyword evidence="3" id="KW-0227">DNA damage</keyword>
<gene>
    <name evidence="9" type="ORF">J2TS6_23730</name>
</gene>
<keyword evidence="7" id="KW-0456">Lyase</keyword>
<evidence type="ECO:0000256" key="7">
    <source>
        <dbReference type="ARBA" id="ARBA00023239"/>
    </source>
</evidence>
<dbReference type="GO" id="GO:0106300">
    <property type="term" value="P:protein-DNA covalent cross-linking repair"/>
    <property type="evidence" value="ECO:0007669"/>
    <property type="project" value="InterPro"/>
</dbReference>
<dbReference type="GO" id="GO:0016829">
    <property type="term" value="F:lyase activity"/>
    <property type="evidence" value="ECO:0007669"/>
    <property type="project" value="UniProtKB-KW"/>
</dbReference>
<dbReference type="SUPFAM" id="SSF143081">
    <property type="entry name" value="BB1717-like"/>
    <property type="match status" value="1"/>
</dbReference>
<evidence type="ECO:0000256" key="3">
    <source>
        <dbReference type="ARBA" id="ARBA00022763"/>
    </source>
</evidence>
<keyword evidence="2 8" id="KW-0645">Protease</keyword>
<dbReference type="GO" id="GO:0008233">
    <property type="term" value="F:peptidase activity"/>
    <property type="evidence" value="ECO:0007669"/>
    <property type="project" value="UniProtKB-KW"/>
</dbReference>
<dbReference type="RefSeq" id="WP_160044825.1">
    <property type="nucleotide sequence ID" value="NZ_BORQ01000002.1"/>
</dbReference>
<dbReference type="GO" id="GO:0006508">
    <property type="term" value="P:proteolysis"/>
    <property type="evidence" value="ECO:0007669"/>
    <property type="project" value="UniProtKB-KW"/>
</dbReference>
<keyword evidence="10" id="KW-1185">Reference proteome</keyword>
<dbReference type="Proteomes" id="UP000679779">
    <property type="component" value="Unassembled WGS sequence"/>
</dbReference>
<sequence length="225" mass="26517">MCQRYSMAADLPVLMDHFQVDRVMYYYRNRYNVSPTQFTPVILQQNGERVLDEFRWGFIPYWGKDAVNADLRTVKDNPSYRKMIEKQRCVIPCNGFYYWKKEGKKAHPVRVVMKNRGMFGVAGLYEIWKDHHGEPLRTFTLVMTSANRLIGNLEEPRMPAILPEEAIKDWLNEEPGEFHRLSSLLQTYSDEEMEAYPVTPLIGNDAHDSEECIREMDLRTAWVKQ</sequence>